<dbReference type="CDD" id="cd01670">
    <property type="entry name" value="Death"/>
    <property type="match status" value="1"/>
</dbReference>
<feature type="region of interest" description="Disordered" evidence="2">
    <location>
        <begin position="34"/>
        <end position="73"/>
    </location>
</feature>
<reference evidence="4 5" key="1">
    <citation type="journal article" date="2023" name="Sci. Data">
        <title>Genome assembly of the Korean intertidal mud-creeper Batillaria attramentaria.</title>
        <authorList>
            <person name="Patra A.K."/>
            <person name="Ho P.T."/>
            <person name="Jun S."/>
            <person name="Lee S.J."/>
            <person name="Kim Y."/>
            <person name="Won Y.J."/>
        </authorList>
    </citation>
    <scope>NUCLEOTIDE SEQUENCE [LARGE SCALE GENOMIC DNA]</scope>
    <source>
        <strain evidence="4">Wonlab-2016</strain>
    </source>
</reference>
<dbReference type="EMBL" id="JACVVK020000221">
    <property type="protein sequence ID" value="KAK7483781.1"/>
    <property type="molecule type" value="Genomic_DNA"/>
</dbReference>
<proteinExistence type="predicted"/>
<dbReference type="InterPro" id="IPR011029">
    <property type="entry name" value="DEATH-like_dom_sf"/>
</dbReference>
<feature type="coiled-coil region" evidence="1">
    <location>
        <begin position="480"/>
        <end position="524"/>
    </location>
</feature>
<dbReference type="PROSITE" id="PS50017">
    <property type="entry name" value="DEATH_DOMAIN"/>
    <property type="match status" value="1"/>
</dbReference>
<accession>A0ABD0K9J4</accession>
<feature type="region of interest" description="Disordered" evidence="2">
    <location>
        <begin position="1"/>
        <end position="20"/>
    </location>
</feature>
<keyword evidence="1" id="KW-0175">Coiled coil</keyword>
<dbReference type="Proteomes" id="UP001519460">
    <property type="component" value="Unassembled WGS sequence"/>
</dbReference>
<comment type="caution">
    <text evidence="4">The sequence shown here is derived from an EMBL/GenBank/DDBJ whole genome shotgun (WGS) entry which is preliminary data.</text>
</comment>
<evidence type="ECO:0000313" key="4">
    <source>
        <dbReference type="EMBL" id="KAK7483781.1"/>
    </source>
</evidence>
<feature type="domain" description="Death" evidence="3">
    <location>
        <begin position="576"/>
        <end position="654"/>
    </location>
</feature>
<organism evidence="4 5">
    <name type="scientific">Batillaria attramentaria</name>
    <dbReference type="NCBI Taxonomy" id="370345"/>
    <lineage>
        <taxon>Eukaryota</taxon>
        <taxon>Metazoa</taxon>
        <taxon>Spiralia</taxon>
        <taxon>Lophotrochozoa</taxon>
        <taxon>Mollusca</taxon>
        <taxon>Gastropoda</taxon>
        <taxon>Caenogastropoda</taxon>
        <taxon>Sorbeoconcha</taxon>
        <taxon>Cerithioidea</taxon>
        <taxon>Batillariidae</taxon>
        <taxon>Batillaria</taxon>
    </lineage>
</organism>
<evidence type="ECO:0000313" key="5">
    <source>
        <dbReference type="Proteomes" id="UP001519460"/>
    </source>
</evidence>
<gene>
    <name evidence="4" type="ORF">BaRGS_00024997</name>
</gene>
<dbReference type="SUPFAM" id="SSF47986">
    <property type="entry name" value="DEATH domain"/>
    <property type="match status" value="1"/>
</dbReference>
<feature type="coiled-coil region" evidence="1">
    <location>
        <begin position="353"/>
        <end position="436"/>
    </location>
</feature>
<protein>
    <recommendedName>
        <fullName evidence="3">Death domain-containing protein</fullName>
    </recommendedName>
</protein>
<dbReference type="InterPro" id="IPR000488">
    <property type="entry name" value="Death_dom"/>
</dbReference>
<evidence type="ECO:0000256" key="1">
    <source>
        <dbReference type="SAM" id="Coils"/>
    </source>
</evidence>
<dbReference type="Gene3D" id="1.10.533.10">
    <property type="entry name" value="Death Domain, Fas"/>
    <property type="match status" value="1"/>
</dbReference>
<sequence length="697" mass="80397">MVDINRTKQVRFAGNGPPSLKLPALWPAHLKKIAASPHGTPRKSGGSPDVSPRHKAKTTPRAKITPRDKDEPVADDLKEKLRPVLEHRMPTLASKAAFMMPGDDRSALGPGRHPEGLRQLQQDAPPRNMRDVRAAVSKEIKSLTRKVARLEREYYGDKRTIHNDVEQYAYPIKMLMKTLWILDLNKASEVEEMIKQAANPQRYNKDPKFPAALKEVYTKVQTFLPHKISGMVESCQGLLNSLVRYCVSFYDAEKDCYLETAAHYTEQITAWKEKAELSIQSARNLYKKFQTTGITASMLSSPVATFCSRRDINKILFLVMFADACTHIRNALSVMTLWLQADDNYATYVKNDLAELEKLKEEKVKVLQVLRQKVHSVTYKVNQLEQEHGRLSQEVIATREKEEILRIEEVSLVNQLNEMELEIEFKEKRRDNFKRRAASEYGEPTAETYESVTSELKSLKERLPQVVRQLAHVRHKLTWVDEKISTLERIHRDIQAAKDELKNAEEERNLKEEEFEEIEQATQLARKIMLCKTASDAVQKLYYSMPFGVKAARAKGEAKDPLDRACKVISTRIERDWVQLYRNLNFHPHRGAETIERDIVELRESGARASVSLTARHSLDRWKRYHTRANVEDLRQALKKIRRQDILKVVDLGLSPPTKVVDPFEPQEELPPPVEPKLVPFYKQIERYDQLRASRVK</sequence>
<dbReference type="AlphaFoldDB" id="A0ABD0K9J4"/>
<evidence type="ECO:0000256" key="2">
    <source>
        <dbReference type="SAM" id="MobiDB-lite"/>
    </source>
</evidence>
<keyword evidence="5" id="KW-1185">Reference proteome</keyword>
<evidence type="ECO:0000259" key="3">
    <source>
        <dbReference type="PROSITE" id="PS50017"/>
    </source>
</evidence>
<name>A0ABD0K9J4_9CAEN</name>